<feature type="domain" description="Peptide chain release factor" evidence="2">
    <location>
        <begin position="107"/>
        <end position="219"/>
    </location>
</feature>
<dbReference type="PANTHER" id="PTHR43116:SF3">
    <property type="entry name" value="CLASS I PEPTIDE CHAIN RELEASE FACTOR"/>
    <property type="match status" value="1"/>
</dbReference>
<dbReference type="Gene3D" id="3.30.70.1660">
    <property type="match status" value="1"/>
</dbReference>
<dbReference type="InterPro" id="IPR045853">
    <property type="entry name" value="Pep_chain_release_fac_I_sf"/>
</dbReference>
<keyword evidence="4" id="KW-1185">Reference proteome</keyword>
<evidence type="ECO:0000259" key="2">
    <source>
        <dbReference type="SMART" id="SM00937"/>
    </source>
</evidence>
<dbReference type="PANTHER" id="PTHR43116">
    <property type="entry name" value="PEPTIDE CHAIN RELEASE FACTOR 2"/>
    <property type="match status" value="1"/>
</dbReference>
<reference evidence="3" key="1">
    <citation type="submission" date="2022-07" db="EMBL/GenBank/DDBJ databases">
        <title>Genome analysis of Parmales, a sister group of diatoms, reveals the evolutionary specialization of diatoms from phago-mixotrophs to photoautotrophs.</title>
        <authorList>
            <person name="Ban H."/>
            <person name="Sato S."/>
            <person name="Yoshikawa S."/>
            <person name="Kazumasa Y."/>
            <person name="Nakamura Y."/>
            <person name="Ichinomiya M."/>
            <person name="Saitoh K."/>
            <person name="Sato N."/>
            <person name="Blanc-Mathieu R."/>
            <person name="Endo H."/>
            <person name="Kuwata A."/>
            <person name="Ogata H."/>
        </authorList>
    </citation>
    <scope>NUCLEOTIDE SEQUENCE</scope>
</reference>
<feature type="non-terminal residue" evidence="3">
    <location>
        <position position="244"/>
    </location>
</feature>
<dbReference type="SMART" id="SM00937">
    <property type="entry name" value="PCRF"/>
    <property type="match status" value="1"/>
</dbReference>
<name>A0A9W6ZF90_9STRA</name>
<dbReference type="Proteomes" id="UP001165082">
    <property type="component" value="Unassembled WGS sequence"/>
</dbReference>
<dbReference type="EMBL" id="BRXZ01004506">
    <property type="protein sequence ID" value="GMH50227.1"/>
    <property type="molecule type" value="Genomic_DNA"/>
</dbReference>
<dbReference type="AlphaFoldDB" id="A0A9W6ZF90"/>
<organism evidence="3 4">
    <name type="scientific">Triparma retinervis</name>
    <dbReference type="NCBI Taxonomy" id="2557542"/>
    <lineage>
        <taxon>Eukaryota</taxon>
        <taxon>Sar</taxon>
        <taxon>Stramenopiles</taxon>
        <taxon>Ochrophyta</taxon>
        <taxon>Bolidophyceae</taxon>
        <taxon>Parmales</taxon>
        <taxon>Triparmaceae</taxon>
        <taxon>Triparma</taxon>
    </lineage>
</organism>
<feature type="compositionally biased region" description="Low complexity" evidence="1">
    <location>
        <begin position="23"/>
        <end position="34"/>
    </location>
</feature>
<dbReference type="OrthoDB" id="2019491at2759"/>
<dbReference type="InterPro" id="IPR005139">
    <property type="entry name" value="PCRF"/>
</dbReference>
<evidence type="ECO:0000313" key="4">
    <source>
        <dbReference type="Proteomes" id="UP001165082"/>
    </source>
</evidence>
<protein>
    <recommendedName>
        <fullName evidence="2">Peptide chain release factor domain-containing protein</fullName>
    </recommendedName>
</protein>
<evidence type="ECO:0000313" key="3">
    <source>
        <dbReference type="EMBL" id="GMH50227.1"/>
    </source>
</evidence>
<sequence length="244" mass="26153">MERITTTASEIYLSRPSAEDSEAASSSSKLTASPSLPGLVELLSRESESLEMDLSVLKVGSEASIKAMRNLSKMQGLLADFEAWRDAVEDAGAVLEIASDTSSPSSSLSSDVLEMLDESISTLSSLQPSLDLRSVESSFKGKYDDRPSCRFLITAGAGGTEACDWVGMLARMYLSYFNSKGWSVSGDSRAPGDVTGYRSVEFVVTGGEGEHVYGRMKGEKGAHRLVRISPFNSQGKRMTTFAGV</sequence>
<evidence type="ECO:0000256" key="1">
    <source>
        <dbReference type="SAM" id="MobiDB-lite"/>
    </source>
</evidence>
<dbReference type="GO" id="GO:0006415">
    <property type="term" value="P:translational termination"/>
    <property type="evidence" value="ECO:0007669"/>
    <property type="project" value="InterPro"/>
</dbReference>
<comment type="caution">
    <text evidence="3">The sequence shown here is derived from an EMBL/GenBank/DDBJ whole genome shotgun (WGS) entry which is preliminary data.</text>
</comment>
<dbReference type="SUPFAM" id="SSF75620">
    <property type="entry name" value="Release factor"/>
    <property type="match status" value="1"/>
</dbReference>
<proteinExistence type="predicted"/>
<dbReference type="Pfam" id="PF03462">
    <property type="entry name" value="PCRF"/>
    <property type="match status" value="1"/>
</dbReference>
<feature type="region of interest" description="Disordered" evidence="1">
    <location>
        <begin position="1"/>
        <end position="34"/>
    </location>
</feature>
<accession>A0A9W6ZF90</accession>
<gene>
    <name evidence="3" type="ORF">TrRE_jg2785</name>
</gene>